<comment type="function">
    <text evidence="1">Ferredoxins are iron-sulfur proteins that transfer electrons in a wide variety of metabolic reactions.</text>
</comment>
<feature type="domain" description="4Fe-4S ferredoxin-type" evidence="7">
    <location>
        <begin position="181"/>
        <end position="209"/>
    </location>
</feature>
<dbReference type="GO" id="GO:0046872">
    <property type="term" value="F:metal ion binding"/>
    <property type="evidence" value="ECO:0007669"/>
    <property type="project" value="UniProtKB-KW"/>
</dbReference>
<dbReference type="PANTHER" id="PTHR24960">
    <property type="entry name" value="PHOTOSYSTEM I IRON-SULFUR CENTER-RELATED"/>
    <property type="match status" value="1"/>
</dbReference>
<evidence type="ECO:0000256" key="4">
    <source>
        <dbReference type="ARBA" id="ARBA00022723"/>
    </source>
</evidence>
<name>A0A926DE87_9FIRM</name>
<protein>
    <recommendedName>
        <fullName evidence="2">Ferredoxin</fullName>
    </recommendedName>
</protein>
<comment type="caution">
    <text evidence="8">The sequence shown here is derived from an EMBL/GenBank/DDBJ whole genome shotgun (WGS) entry which is preliminary data.</text>
</comment>
<organism evidence="8 9">
    <name type="scientific">Guopingia tenuis</name>
    <dbReference type="NCBI Taxonomy" id="2763656"/>
    <lineage>
        <taxon>Bacteria</taxon>
        <taxon>Bacillati</taxon>
        <taxon>Bacillota</taxon>
        <taxon>Clostridia</taxon>
        <taxon>Christensenellales</taxon>
        <taxon>Christensenellaceae</taxon>
        <taxon>Guopingia</taxon>
    </lineage>
</organism>
<dbReference type="SUPFAM" id="SSF50475">
    <property type="entry name" value="FMN-binding split barrel"/>
    <property type="match status" value="1"/>
</dbReference>
<dbReference type="InterPro" id="IPR050157">
    <property type="entry name" value="PSI_iron-sulfur_center"/>
</dbReference>
<dbReference type="InterPro" id="IPR017900">
    <property type="entry name" value="4Fe4S_Fe_S_CS"/>
</dbReference>
<evidence type="ECO:0000313" key="9">
    <source>
        <dbReference type="Proteomes" id="UP000617951"/>
    </source>
</evidence>
<dbReference type="InterPro" id="IPR012349">
    <property type="entry name" value="Split_barrel_FMN-bd"/>
</dbReference>
<keyword evidence="9" id="KW-1185">Reference proteome</keyword>
<evidence type="ECO:0000256" key="5">
    <source>
        <dbReference type="ARBA" id="ARBA00023004"/>
    </source>
</evidence>
<keyword evidence="6" id="KW-0411">Iron-sulfur</keyword>
<evidence type="ECO:0000256" key="3">
    <source>
        <dbReference type="ARBA" id="ARBA00022485"/>
    </source>
</evidence>
<feature type="domain" description="4Fe-4S ferredoxin-type" evidence="7">
    <location>
        <begin position="151"/>
        <end position="180"/>
    </location>
</feature>
<keyword evidence="3" id="KW-0004">4Fe-4S</keyword>
<keyword evidence="4" id="KW-0479">Metal-binding</keyword>
<proteinExistence type="predicted"/>
<dbReference type="Proteomes" id="UP000617951">
    <property type="component" value="Unassembled WGS sequence"/>
</dbReference>
<gene>
    <name evidence="8" type="ORF">H8693_00120</name>
</gene>
<dbReference type="Gene3D" id="3.30.70.20">
    <property type="match status" value="1"/>
</dbReference>
<keyword evidence="5" id="KW-0408">Iron</keyword>
<dbReference type="EMBL" id="JACRSS010000001">
    <property type="protein sequence ID" value="MBC8537340.1"/>
    <property type="molecule type" value="Genomic_DNA"/>
</dbReference>
<evidence type="ECO:0000256" key="2">
    <source>
        <dbReference type="ARBA" id="ARBA00013529"/>
    </source>
</evidence>
<dbReference type="AlphaFoldDB" id="A0A926DE87"/>
<dbReference type="Gene3D" id="2.30.110.10">
    <property type="entry name" value="Electron Transport, Fmn-binding Protein, Chain A"/>
    <property type="match status" value="1"/>
</dbReference>
<evidence type="ECO:0000259" key="7">
    <source>
        <dbReference type="PROSITE" id="PS51379"/>
    </source>
</evidence>
<dbReference type="GO" id="GO:0051539">
    <property type="term" value="F:4 iron, 4 sulfur cluster binding"/>
    <property type="evidence" value="ECO:0007669"/>
    <property type="project" value="UniProtKB-KW"/>
</dbReference>
<evidence type="ECO:0000256" key="6">
    <source>
        <dbReference type="ARBA" id="ARBA00023014"/>
    </source>
</evidence>
<reference evidence="8" key="1">
    <citation type="submission" date="2020-08" db="EMBL/GenBank/DDBJ databases">
        <title>Genome public.</title>
        <authorList>
            <person name="Liu C."/>
            <person name="Sun Q."/>
        </authorList>
    </citation>
    <scope>NUCLEOTIDE SEQUENCE</scope>
    <source>
        <strain evidence="8">NSJ-63</strain>
    </source>
</reference>
<sequence length="209" mass="23482">MAGMNYLQYIHKNIHTVVAAVADDAGLPVTCAVDIMDSDENSLFFLTARGKGFYKRLKRRGYMALTGIKGTDTLSCAAISLRGKVRELGAEKIPEMFEKNLYMKEIYPTKESRRSLTVFQLYEGNGEWFDLAQKPMERFSFAFGQAASKPEEYYYITDACTGCRRCEAVCPQKCIDISGVPAVIRQIHCLHCGSCRMICPQNAVRWGEG</sequence>
<dbReference type="PANTHER" id="PTHR24960:SF85">
    <property type="entry name" value="POLYFERREDOXIN PROTEIN VHUB"/>
    <property type="match status" value="1"/>
</dbReference>
<evidence type="ECO:0000256" key="1">
    <source>
        <dbReference type="ARBA" id="ARBA00003532"/>
    </source>
</evidence>
<dbReference type="SUPFAM" id="SSF54862">
    <property type="entry name" value="4Fe-4S ferredoxins"/>
    <property type="match status" value="1"/>
</dbReference>
<dbReference type="PROSITE" id="PS00198">
    <property type="entry name" value="4FE4S_FER_1"/>
    <property type="match status" value="2"/>
</dbReference>
<dbReference type="PROSITE" id="PS51379">
    <property type="entry name" value="4FE4S_FER_2"/>
    <property type="match status" value="2"/>
</dbReference>
<accession>A0A926DE87</accession>
<dbReference type="InterPro" id="IPR017896">
    <property type="entry name" value="4Fe4S_Fe-S-bd"/>
</dbReference>
<dbReference type="Pfam" id="PF13187">
    <property type="entry name" value="Fer4_9"/>
    <property type="match status" value="1"/>
</dbReference>
<dbReference type="RefSeq" id="WP_249280083.1">
    <property type="nucleotide sequence ID" value="NZ_JACRSS010000001.1"/>
</dbReference>
<evidence type="ECO:0000313" key="8">
    <source>
        <dbReference type="EMBL" id="MBC8537340.1"/>
    </source>
</evidence>